<accession>A0A931BJN7</accession>
<reference evidence="1" key="1">
    <citation type="submission" date="2020-11" db="EMBL/GenBank/DDBJ databases">
        <authorList>
            <person name="Kim M.K."/>
        </authorList>
    </citation>
    <scope>NUCLEOTIDE SEQUENCE</scope>
    <source>
        <strain evidence="1">BT350</strain>
    </source>
</reference>
<dbReference type="AlphaFoldDB" id="A0A931BJN7"/>
<proteinExistence type="predicted"/>
<keyword evidence="2" id="KW-1185">Reference proteome</keyword>
<dbReference type="EMBL" id="JADQDO010000001">
    <property type="protein sequence ID" value="MBF9232166.1"/>
    <property type="molecule type" value="Genomic_DNA"/>
</dbReference>
<gene>
    <name evidence="1" type="ORF">I2H38_02115</name>
</gene>
<name>A0A931BJN7_9HYPH</name>
<organism evidence="1 2">
    <name type="scientific">Microvirga alba</name>
    <dbReference type="NCBI Taxonomy" id="2791025"/>
    <lineage>
        <taxon>Bacteria</taxon>
        <taxon>Pseudomonadati</taxon>
        <taxon>Pseudomonadota</taxon>
        <taxon>Alphaproteobacteria</taxon>
        <taxon>Hyphomicrobiales</taxon>
        <taxon>Methylobacteriaceae</taxon>
        <taxon>Microvirga</taxon>
    </lineage>
</organism>
<dbReference type="Proteomes" id="UP000599312">
    <property type="component" value="Unassembled WGS sequence"/>
</dbReference>
<protein>
    <submittedName>
        <fullName evidence="1">Uncharacterized protein</fullName>
    </submittedName>
</protein>
<evidence type="ECO:0000313" key="1">
    <source>
        <dbReference type="EMBL" id="MBF9232166.1"/>
    </source>
</evidence>
<sequence length="58" mass="6400">MEPAPVMDQTLRLGLAGGFPRTTFNVEGRLSWGSKRERVRRSLRLGQMGQAEPARGCA</sequence>
<evidence type="ECO:0000313" key="2">
    <source>
        <dbReference type="Proteomes" id="UP000599312"/>
    </source>
</evidence>
<comment type="caution">
    <text evidence="1">The sequence shown here is derived from an EMBL/GenBank/DDBJ whole genome shotgun (WGS) entry which is preliminary data.</text>
</comment>